<evidence type="ECO:0000256" key="6">
    <source>
        <dbReference type="ARBA" id="ARBA00024937"/>
    </source>
</evidence>
<dbReference type="InterPro" id="IPR014036">
    <property type="entry name" value="DeoR-like_C"/>
</dbReference>
<dbReference type="EMBL" id="JBBDGL010000001">
    <property type="protein sequence ID" value="MEJ1154795.1"/>
    <property type="molecule type" value="Genomic_DNA"/>
</dbReference>
<evidence type="ECO:0000256" key="2">
    <source>
        <dbReference type="ARBA" id="ARBA00022491"/>
    </source>
</evidence>
<dbReference type="SUPFAM" id="SSF46785">
    <property type="entry name" value="Winged helix' DNA-binding domain"/>
    <property type="match status" value="1"/>
</dbReference>
<dbReference type="PROSITE" id="PS00894">
    <property type="entry name" value="HTH_DEOR_1"/>
    <property type="match status" value="1"/>
</dbReference>
<dbReference type="InterPro" id="IPR050313">
    <property type="entry name" value="Carb_Metab_HTH_regulators"/>
</dbReference>
<evidence type="ECO:0000313" key="8">
    <source>
        <dbReference type="EMBL" id="MEJ1154795.1"/>
    </source>
</evidence>
<organism evidence="8 9">
    <name type="scientific">Microbacterium marmarense</name>
    <dbReference type="NCBI Taxonomy" id="3122051"/>
    <lineage>
        <taxon>Bacteria</taxon>
        <taxon>Bacillati</taxon>
        <taxon>Actinomycetota</taxon>
        <taxon>Actinomycetes</taxon>
        <taxon>Micrococcales</taxon>
        <taxon>Microbacteriaceae</taxon>
        <taxon>Microbacterium</taxon>
    </lineage>
</organism>
<dbReference type="InterPro" id="IPR036388">
    <property type="entry name" value="WH-like_DNA-bd_sf"/>
</dbReference>
<dbReference type="Pfam" id="PF00455">
    <property type="entry name" value="DeoRC"/>
    <property type="match status" value="1"/>
</dbReference>
<keyword evidence="3" id="KW-0805">Transcription regulation</keyword>
<accession>A0ABU8LT08</accession>
<evidence type="ECO:0000256" key="4">
    <source>
        <dbReference type="ARBA" id="ARBA00023125"/>
    </source>
</evidence>
<dbReference type="InterPro" id="IPR001034">
    <property type="entry name" value="DeoR_HTH"/>
</dbReference>
<dbReference type="InterPro" id="IPR018356">
    <property type="entry name" value="Tscrpt_reg_HTH_DeoR_CS"/>
</dbReference>
<dbReference type="SUPFAM" id="SSF100950">
    <property type="entry name" value="NagB/RpiA/CoA transferase-like"/>
    <property type="match status" value="1"/>
</dbReference>
<dbReference type="Proteomes" id="UP001368654">
    <property type="component" value="Unassembled WGS sequence"/>
</dbReference>
<comment type="caution">
    <text evidence="8">The sequence shown here is derived from an EMBL/GenBank/DDBJ whole genome shotgun (WGS) entry which is preliminary data.</text>
</comment>
<name>A0ABU8LT08_9MICO</name>
<dbReference type="Pfam" id="PF08220">
    <property type="entry name" value="HTH_DeoR"/>
    <property type="match status" value="1"/>
</dbReference>
<dbReference type="InterPro" id="IPR036390">
    <property type="entry name" value="WH_DNA-bd_sf"/>
</dbReference>
<dbReference type="PROSITE" id="PS51000">
    <property type="entry name" value="HTH_DEOR_2"/>
    <property type="match status" value="1"/>
</dbReference>
<dbReference type="PANTHER" id="PTHR30363:SF4">
    <property type="entry name" value="GLYCEROL-3-PHOSPHATE REGULON REPRESSOR"/>
    <property type="match status" value="1"/>
</dbReference>
<evidence type="ECO:0000256" key="5">
    <source>
        <dbReference type="ARBA" id="ARBA00023163"/>
    </source>
</evidence>
<feature type="domain" description="HTH deoR-type" evidence="7">
    <location>
        <begin position="3"/>
        <end position="58"/>
    </location>
</feature>
<gene>
    <name evidence="8" type="ORF">WDU96_04160</name>
</gene>
<sequence length="267" mass="27634">MDVNERRGAIEDLVIRDGEVQFAQLALQFGVSEMTVRRDIEALSSAGVVRRISGGAIAHGGTAFEPSYGARAGRAAGPKAHIATTIVNLLSPGESVILDSGSTVASVAHAIQGRGLGLIVVTPSLTVASILADEPDTTVILTGGLVRPGELSLIGPEAERFLSQYNCDTYIAGISGIDPVRGLTEYHPQEAAVKRAAAAVARRIIVGADEAKFGRTHLVSVAPISDVEVVVTDASPEHPTIVELREQGANITFAEAESTPPGSSALG</sequence>
<dbReference type="GO" id="GO:0003677">
    <property type="term" value="F:DNA binding"/>
    <property type="evidence" value="ECO:0007669"/>
    <property type="project" value="UniProtKB-KW"/>
</dbReference>
<dbReference type="SMART" id="SM00420">
    <property type="entry name" value="HTH_DEOR"/>
    <property type="match status" value="1"/>
</dbReference>
<evidence type="ECO:0000259" key="7">
    <source>
        <dbReference type="PROSITE" id="PS51000"/>
    </source>
</evidence>
<dbReference type="Gene3D" id="3.40.50.1360">
    <property type="match status" value="1"/>
</dbReference>
<proteinExistence type="predicted"/>
<keyword evidence="2" id="KW-0678">Repressor</keyword>
<evidence type="ECO:0000256" key="3">
    <source>
        <dbReference type="ARBA" id="ARBA00023015"/>
    </source>
</evidence>
<dbReference type="SMART" id="SM01134">
    <property type="entry name" value="DeoRC"/>
    <property type="match status" value="1"/>
</dbReference>
<protein>
    <recommendedName>
        <fullName evidence="1">Lactose phosphotransferase system repressor</fullName>
    </recommendedName>
</protein>
<evidence type="ECO:0000313" key="9">
    <source>
        <dbReference type="Proteomes" id="UP001368654"/>
    </source>
</evidence>
<dbReference type="PANTHER" id="PTHR30363">
    <property type="entry name" value="HTH-TYPE TRANSCRIPTIONAL REGULATOR SRLR-RELATED"/>
    <property type="match status" value="1"/>
</dbReference>
<reference evidence="8 9" key="1">
    <citation type="submission" date="2024-02" db="EMBL/GenBank/DDBJ databases">
        <authorList>
            <person name="Saticioglu I.B."/>
        </authorList>
    </citation>
    <scope>NUCLEOTIDE SEQUENCE [LARGE SCALE GENOMIC DNA]</scope>
    <source>
        <strain evidence="8 9">Mu-86</strain>
    </source>
</reference>
<keyword evidence="9" id="KW-1185">Reference proteome</keyword>
<keyword evidence="4 8" id="KW-0238">DNA-binding</keyword>
<dbReference type="RefSeq" id="WP_337337223.1">
    <property type="nucleotide sequence ID" value="NZ_JBBDGL010000001.1"/>
</dbReference>
<dbReference type="Gene3D" id="1.10.10.10">
    <property type="entry name" value="Winged helix-like DNA-binding domain superfamily/Winged helix DNA-binding domain"/>
    <property type="match status" value="1"/>
</dbReference>
<dbReference type="PRINTS" id="PR00037">
    <property type="entry name" value="HTHLACR"/>
</dbReference>
<evidence type="ECO:0000256" key="1">
    <source>
        <dbReference type="ARBA" id="ARBA00021390"/>
    </source>
</evidence>
<keyword evidence="5" id="KW-0804">Transcription</keyword>
<comment type="function">
    <text evidence="6">Repressor of the lactose catabolism operon. Galactose-6-phosphate is the inducer.</text>
</comment>
<dbReference type="InterPro" id="IPR037171">
    <property type="entry name" value="NagB/RpiA_transferase-like"/>
</dbReference>